<comment type="similarity">
    <text evidence="2 11">Belongs to the mitochondrial carrier (TC 2.A.29) family.</text>
</comment>
<reference evidence="12 13" key="1">
    <citation type="submission" date="2019-07" db="EMBL/GenBank/DDBJ databases">
        <title>Genomics analysis of Aphanomyces spp. identifies a new class of oomycete effector associated with host adaptation.</title>
        <authorList>
            <person name="Gaulin E."/>
        </authorList>
    </citation>
    <scope>NUCLEOTIDE SEQUENCE [LARGE SCALE GENOMIC DNA]</scope>
    <source>
        <strain evidence="12 13">ATCC 201684</strain>
    </source>
</reference>
<keyword evidence="6" id="KW-0999">Mitochondrion inner membrane</keyword>
<dbReference type="Proteomes" id="UP000481153">
    <property type="component" value="Unassembled WGS sequence"/>
</dbReference>
<feature type="repeat" description="Solcar" evidence="10">
    <location>
        <begin position="29"/>
        <end position="113"/>
    </location>
</feature>
<evidence type="ECO:0008006" key="14">
    <source>
        <dbReference type="Google" id="ProtNLM"/>
    </source>
</evidence>
<evidence type="ECO:0000256" key="11">
    <source>
        <dbReference type="RuleBase" id="RU000488"/>
    </source>
</evidence>
<dbReference type="Gene3D" id="1.50.40.10">
    <property type="entry name" value="Mitochondrial carrier domain"/>
    <property type="match status" value="2"/>
</dbReference>
<evidence type="ECO:0000256" key="8">
    <source>
        <dbReference type="ARBA" id="ARBA00023128"/>
    </source>
</evidence>
<keyword evidence="9 10" id="KW-0472">Membrane</keyword>
<dbReference type="GO" id="GO:1990547">
    <property type="term" value="P:mitochondrial phosphate ion transmembrane transport"/>
    <property type="evidence" value="ECO:0007669"/>
    <property type="project" value="InterPro"/>
</dbReference>
<keyword evidence="13" id="KW-1185">Reference proteome</keyword>
<organism evidence="12 13">
    <name type="scientific">Aphanomyces euteiches</name>
    <dbReference type="NCBI Taxonomy" id="100861"/>
    <lineage>
        <taxon>Eukaryota</taxon>
        <taxon>Sar</taxon>
        <taxon>Stramenopiles</taxon>
        <taxon>Oomycota</taxon>
        <taxon>Saprolegniomycetes</taxon>
        <taxon>Saprolegniales</taxon>
        <taxon>Verrucalvaceae</taxon>
        <taxon>Aphanomyces</taxon>
    </lineage>
</organism>
<evidence type="ECO:0000313" key="12">
    <source>
        <dbReference type="EMBL" id="KAF0734215.1"/>
    </source>
</evidence>
<feature type="repeat" description="Solcar" evidence="10">
    <location>
        <begin position="125"/>
        <end position="210"/>
    </location>
</feature>
<dbReference type="InterPro" id="IPR044677">
    <property type="entry name" value="SLC25A3/Pic2/Mir1-like"/>
</dbReference>
<evidence type="ECO:0000256" key="4">
    <source>
        <dbReference type="ARBA" id="ARBA00022692"/>
    </source>
</evidence>
<dbReference type="SUPFAM" id="SSF103506">
    <property type="entry name" value="Mitochondrial carrier"/>
    <property type="match status" value="1"/>
</dbReference>
<evidence type="ECO:0000256" key="9">
    <source>
        <dbReference type="ARBA" id="ARBA00023136"/>
    </source>
</evidence>
<sequence>MNPVATPTWNVRLTPPRLRPLDPHVHDASYYSLCMVGGILSCGSTRALVTPLDLVKCNIQVTPTKYTGLLQGLRVVLAEEGAAGLFKGWVPTTLGYSLHGMGKFGLYEIFKDGFAHAAGDKQKELRGAIYLAAAASAEFLADIALCPLEMTKVKMQTASRGTFPLKLQPALATMRATSPRFPFGSLVPLWCRQVPYTMTQFYCFEKAVEAFYTHVFTSPKESYPISTQLGVTFASGYAAGVVCSVISHPADSIVSLMSKAENGGKSVRTIARETGFARLATKGLGTRAAIVGTLVGLQWYIYDTFKAACGMGTTGGK</sequence>
<evidence type="ECO:0000256" key="5">
    <source>
        <dbReference type="ARBA" id="ARBA00022737"/>
    </source>
</evidence>
<evidence type="ECO:0000313" key="13">
    <source>
        <dbReference type="Proteomes" id="UP000481153"/>
    </source>
</evidence>
<comment type="subcellular location">
    <subcellularLocation>
        <location evidence="1">Mitochondrion inner membrane</location>
        <topology evidence="1">Multi-pass membrane protein</topology>
    </subcellularLocation>
</comment>
<dbReference type="GO" id="GO:0005315">
    <property type="term" value="F:phosphate transmembrane transporter activity"/>
    <property type="evidence" value="ECO:0007669"/>
    <property type="project" value="InterPro"/>
</dbReference>
<keyword evidence="3 11" id="KW-0813">Transport</keyword>
<dbReference type="PANTHER" id="PTHR45671:SF10">
    <property type="entry name" value="SOLUTE CARRIER FAMILY 25 MEMBER 3"/>
    <property type="match status" value="1"/>
</dbReference>
<keyword evidence="8" id="KW-0496">Mitochondrion</keyword>
<gene>
    <name evidence="12" type="ORF">Ae201684_009078</name>
</gene>
<dbReference type="InterPro" id="IPR023395">
    <property type="entry name" value="MCP_dom_sf"/>
</dbReference>
<dbReference type="Pfam" id="PF00153">
    <property type="entry name" value="Mito_carr"/>
    <property type="match status" value="3"/>
</dbReference>
<keyword evidence="7" id="KW-1133">Transmembrane helix</keyword>
<dbReference type="GO" id="GO:0005743">
    <property type="term" value="C:mitochondrial inner membrane"/>
    <property type="evidence" value="ECO:0007669"/>
    <property type="project" value="UniProtKB-SubCell"/>
</dbReference>
<keyword evidence="4 10" id="KW-0812">Transmembrane</keyword>
<protein>
    <recommendedName>
        <fullName evidence="14">Mitochondrial phosphate carrier protein</fullName>
    </recommendedName>
</protein>
<feature type="repeat" description="Solcar" evidence="10">
    <location>
        <begin position="227"/>
        <end position="308"/>
    </location>
</feature>
<proteinExistence type="inferred from homology"/>
<evidence type="ECO:0000256" key="3">
    <source>
        <dbReference type="ARBA" id="ARBA00022448"/>
    </source>
</evidence>
<evidence type="ECO:0000256" key="7">
    <source>
        <dbReference type="ARBA" id="ARBA00022989"/>
    </source>
</evidence>
<dbReference type="VEuPathDB" id="FungiDB:AeMF1_020299"/>
<evidence type="ECO:0000256" key="2">
    <source>
        <dbReference type="ARBA" id="ARBA00006375"/>
    </source>
</evidence>
<dbReference type="PROSITE" id="PS50920">
    <property type="entry name" value="SOLCAR"/>
    <property type="match status" value="3"/>
</dbReference>
<dbReference type="InterPro" id="IPR018108">
    <property type="entry name" value="MCP_transmembrane"/>
</dbReference>
<dbReference type="FunFam" id="1.50.40.10:FF:000138">
    <property type="entry name" value="Mitochondrial phosphate carrier protein 3"/>
    <property type="match status" value="1"/>
</dbReference>
<dbReference type="EMBL" id="VJMJ01000117">
    <property type="protein sequence ID" value="KAF0734215.1"/>
    <property type="molecule type" value="Genomic_DNA"/>
</dbReference>
<evidence type="ECO:0000256" key="1">
    <source>
        <dbReference type="ARBA" id="ARBA00004448"/>
    </source>
</evidence>
<dbReference type="AlphaFoldDB" id="A0A6G0X2T6"/>
<evidence type="ECO:0000256" key="10">
    <source>
        <dbReference type="PROSITE-ProRule" id="PRU00282"/>
    </source>
</evidence>
<name>A0A6G0X2T6_9STRA</name>
<accession>A0A6G0X2T6</accession>
<keyword evidence="5" id="KW-0677">Repeat</keyword>
<comment type="caution">
    <text evidence="12">The sequence shown here is derived from an EMBL/GenBank/DDBJ whole genome shotgun (WGS) entry which is preliminary data.</text>
</comment>
<evidence type="ECO:0000256" key="6">
    <source>
        <dbReference type="ARBA" id="ARBA00022792"/>
    </source>
</evidence>
<dbReference type="PANTHER" id="PTHR45671">
    <property type="entry name" value="SOLUTE CARRIER FAMILY 25 (MITOCHONDRIAL CARRIER PHOSPHATE CARRIER), MEMBER 3, LIKE-RELATED-RELATED"/>
    <property type="match status" value="1"/>
</dbReference>